<dbReference type="Proteomes" id="UP001153332">
    <property type="component" value="Unassembled WGS sequence"/>
</dbReference>
<proteinExistence type="predicted"/>
<keyword evidence="2" id="KW-1185">Reference proteome</keyword>
<evidence type="ECO:0000313" key="2">
    <source>
        <dbReference type="Proteomes" id="UP001153332"/>
    </source>
</evidence>
<protein>
    <submittedName>
        <fullName evidence="1">Uncharacterized protein</fullName>
    </submittedName>
</protein>
<gene>
    <name evidence="1" type="ORF">O1611_g2909</name>
</gene>
<organism evidence="1 2">
    <name type="scientific">Lasiodiplodia mahajangana</name>
    <dbReference type="NCBI Taxonomy" id="1108764"/>
    <lineage>
        <taxon>Eukaryota</taxon>
        <taxon>Fungi</taxon>
        <taxon>Dikarya</taxon>
        <taxon>Ascomycota</taxon>
        <taxon>Pezizomycotina</taxon>
        <taxon>Dothideomycetes</taxon>
        <taxon>Dothideomycetes incertae sedis</taxon>
        <taxon>Botryosphaeriales</taxon>
        <taxon>Botryosphaeriaceae</taxon>
        <taxon>Lasiodiplodia</taxon>
    </lineage>
</organism>
<evidence type="ECO:0000313" key="1">
    <source>
        <dbReference type="EMBL" id="KAJ8130717.1"/>
    </source>
</evidence>
<accession>A0ACC2JT80</accession>
<name>A0ACC2JT80_9PEZI</name>
<reference evidence="1" key="1">
    <citation type="submission" date="2022-12" db="EMBL/GenBank/DDBJ databases">
        <title>Genome Sequence of Lasiodiplodia mahajangana.</title>
        <authorList>
            <person name="Buettner E."/>
        </authorList>
    </citation>
    <scope>NUCLEOTIDE SEQUENCE</scope>
    <source>
        <strain evidence="1">VT137</strain>
    </source>
</reference>
<sequence length="664" mass="73654">MPITPSRLDLWLGHERNGGHCGSLSQVSGPKLPPNYENHSQNSLISPTPINSLHPAQGRLSREWLQSSQQPQGSENMLYPFEPTELLRGISDLPNGGDSTVMGMAAYRALSPTDTPDSMVTSLTLASLSELNSSPEVTPPMNERDVHGVYCEDSELAFNQSFDEWFPLDQTGQYEQNSQPSALNFNNKAGKLPEPSPIAQSLNFLTSGFHEEEPAGRKQLSRLNMDDIKPPLGESTDGSSLSNSTPWSADESTTPSDYGDDIAFETTGDILEPLIEPLLQKLLSAFSCYTLSRKHGEGQAKESNNSGVPKSTTLVATGKQTAAVYQHPRNSNSAKRKRQDLSQNSGNGEDDDEDEDLPPRKRTEPFKEDGLLACPFAKWKPLSYHSCHKYIMKDIRRVKQHLRRSHKRPLHCPTCWENFKVEETFYAHIGGRSCLPQPKTELEGVTATQQEHLERKVDRKLSRSDQWYSIFLILFPDSPRPRSAYLESDLSAELLDFQKFMAKDGLDIVEQTVHEQIPASLIPQTEELVTFSQALFQQAIPEILKKYEATRPHNSSPDSGYASLSLSSGSHSILDKPKVDELMGMEPIFETINPTPEGPALADYVPSCASNYMQASDYNLPDFLESTMGFEQFFGSDPTWGEGVSDNYIVETATRSTAKGAAGT</sequence>
<dbReference type="EMBL" id="JAPUUL010000438">
    <property type="protein sequence ID" value="KAJ8130717.1"/>
    <property type="molecule type" value="Genomic_DNA"/>
</dbReference>
<comment type="caution">
    <text evidence="1">The sequence shown here is derived from an EMBL/GenBank/DDBJ whole genome shotgun (WGS) entry which is preliminary data.</text>
</comment>